<feature type="transmembrane region" description="Helical" evidence="2">
    <location>
        <begin position="12"/>
        <end position="31"/>
    </location>
</feature>
<evidence type="ECO:0000313" key="4">
    <source>
        <dbReference type="EMBL" id="OGY27007.1"/>
    </source>
</evidence>
<comment type="caution">
    <text evidence="4">The sequence shown here is derived from an EMBL/GenBank/DDBJ whole genome shotgun (WGS) entry which is preliminary data.</text>
</comment>
<dbReference type="Proteomes" id="UP000176645">
    <property type="component" value="Unassembled WGS sequence"/>
</dbReference>
<evidence type="ECO:0000259" key="3">
    <source>
        <dbReference type="PROSITE" id="PS51841"/>
    </source>
</evidence>
<evidence type="ECO:0000256" key="1">
    <source>
        <dbReference type="SAM" id="MobiDB-lite"/>
    </source>
</evidence>
<dbReference type="Pfam" id="PF00932">
    <property type="entry name" value="LTD"/>
    <property type="match status" value="1"/>
</dbReference>
<dbReference type="InterPro" id="IPR036415">
    <property type="entry name" value="Lamin_tail_dom_sf"/>
</dbReference>
<feature type="domain" description="LTD" evidence="3">
    <location>
        <begin position="36"/>
        <end position="213"/>
    </location>
</feature>
<dbReference type="Gene3D" id="2.60.40.1260">
    <property type="entry name" value="Lamin Tail domain"/>
    <property type="match status" value="1"/>
</dbReference>
<organism evidence="4 5">
    <name type="scientific">Candidatus Woykebacteria bacterium RBG_19FT_COMBO_43_10</name>
    <dbReference type="NCBI Taxonomy" id="1802598"/>
    <lineage>
        <taxon>Bacteria</taxon>
        <taxon>Candidatus Woykeibacteriota</taxon>
    </lineage>
</organism>
<protein>
    <recommendedName>
        <fullName evidence="3">LTD domain-containing protein</fullName>
    </recommendedName>
</protein>
<dbReference type="AlphaFoldDB" id="A0A1G1WIG0"/>
<sequence>MKSSVLKLGGLFFIVILIGLGIKIGITAPFFSDTETSTNNTLSVADSFDPNPGDVVINELMWMGSTKGASDEWIELRNMTGRTIDIGGWQITKWAPAGGGSEQLMLTIPAGKTIPPNGFFLIAQVPNSDPGTALNVAPDHTTTSITLHNDNLQVRLFVSNWDTGGTLIDTAGNKGTPLAGEHKVSTPKKFYSMERNNTPGDGTLVANWHTATTSVGFDPGEDVDNRGTPKSVNSGP</sequence>
<gene>
    <name evidence="4" type="ORF">A2Z42_02420</name>
</gene>
<evidence type="ECO:0000256" key="2">
    <source>
        <dbReference type="SAM" id="Phobius"/>
    </source>
</evidence>
<keyword evidence="2" id="KW-1133">Transmembrane helix</keyword>
<accession>A0A1G1WIG0</accession>
<keyword evidence="2" id="KW-0812">Transmembrane</keyword>
<keyword evidence="2" id="KW-0472">Membrane</keyword>
<reference evidence="4 5" key="1">
    <citation type="journal article" date="2016" name="Nat. Commun.">
        <title>Thousands of microbial genomes shed light on interconnected biogeochemical processes in an aquifer system.</title>
        <authorList>
            <person name="Anantharaman K."/>
            <person name="Brown C.T."/>
            <person name="Hug L.A."/>
            <person name="Sharon I."/>
            <person name="Castelle C.J."/>
            <person name="Probst A.J."/>
            <person name="Thomas B.C."/>
            <person name="Singh A."/>
            <person name="Wilkins M.J."/>
            <person name="Karaoz U."/>
            <person name="Brodie E.L."/>
            <person name="Williams K.H."/>
            <person name="Hubbard S.S."/>
            <person name="Banfield J.F."/>
        </authorList>
    </citation>
    <scope>NUCLEOTIDE SEQUENCE [LARGE SCALE GENOMIC DNA]</scope>
</reference>
<dbReference type="PROSITE" id="PS51841">
    <property type="entry name" value="LTD"/>
    <property type="match status" value="1"/>
</dbReference>
<feature type="region of interest" description="Disordered" evidence="1">
    <location>
        <begin position="213"/>
        <end position="236"/>
    </location>
</feature>
<proteinExistence type="predicted"/>
<evidence type="ECO:0000313" key="5">
    <source>
        <dbReference type="Proteomes" id="UP000176645"/>
    </source>
</evidence>
<name>A0A1G1WIG0_9BACT</name>
<dbReference type="InterPro" id="IPR001322">
    <property type="entry name" value="Lamin_tail_dom"/>
</dbReference>
<dbReference type="EMBL" id="MHCU01000051">
    <property type="protein sequence ID" value="OGY27007.1"/>
    <property type="molecule type" value="Genomic_DNA"/>
</dbReference>
<dbReference type="SUPFAM" id="SSF74853">
    <property type="entry name" value="Lamin A/C globular tail domain"/>
    <property type="match status" value="1"/>
</dbReference>